<dbReference type="InterPro" id="IPR012675">
    <property type="entry name" value="Beta-grasp_dom_sf"/>
</dbReference>
<dbReference type="CDD" id="cd00207">
    <property type="entry name" value="fer2"/>
    <property type="match status" value="1"/>
</dbReference>
<organism evidence="2 3">
    <name type="scientific">Clostridium faecium</name>
    <dbReference type="NCBI Taxonomy" id="2762223"/>
    <lineage>
        <taxon>Bacteria</taxon>
        <taxon>Bacillati</taxon>
        <taxon>Bacillota</taxon>
        <taxon>Clostridia</taxon>
        <taxon>Eubacteriales</taxon>
        <taxon>Clostridiaceae</taxon>
        <taxon>Clostridium</taxon>
    </lineage>
</organism>
<keyword evidence="3" id="KW-1185">Reference proteome</keyword>
<dbReference type="RefSeq" id="WP_191740277.1">
    <property type="nucleotide sequence ID" value="NZ_JACSQB010000074.1"/>
</dbReference>
<dbReference type="InterPro" id="IPR027980">
    <property type="entry name" value="RACo_C"/>
</dbReference>
<evidence type="ECO:0000313" key="2">
    <source>
        <dbReference type="EMBL" id="MBD8047306.1"/>
    </source>
</evidence>
<name>A0ABR8YTN2_9CLOT</name>
<dbReference type="InterPro" id="IPR001041">
    <property type="entry name" value="2Fe-2S_ferredoxin-type"/>
</dbReference>
<dbReference type="Gene3D" id="3.30.420.480">
    <property type="entry name" value="Domain of unknown function (DUF4445)"/>
    <property type="match status" value="1"/>
</dbReference>
<protein>
    <submittedName>
        <fullName evidence="2">DUF4445 domain-containing protein</fullName>
    </submittedName>
</protein>
<proteinExistence type="predicted"/>
<gene>
    <name evidence="2" type="ORF">H9637_09705</name>
</gene>
<accession>A0ABR8YTN2</accession>
<comment type="caution">
    <text evidence="2">The sequence shown here is derived from an EMBL/GenBank/DDBJ whole genome shotgun (WGS) entry which is preliminary data.</text>
</comment>
<dbReference type="PANTHER" id="PTHR42895:SF2">
    <property type="entry name" value="IRON-SULFUR CLUSTER PROTEIN"/>
    <property type="match status" value="1"/>
</dbReference>
<dbReference type="PROSITE" id="PS51085">
    <property type="entry name" value="2FE2S_FER_2"/>
    <property type="match status" value="1"/>
</dbReference>
<dbReference type="Pfam" id="PF00111">
    <property type="entry name" value="Fer2"/>
    <property type="match status" value="1"/>
</dbReference>
<feature type="domain" description="2Fe-2S ferredoxin-type" evidence="1">
    <location>
        <begin position="2"/>
        <end position="89"/>
    </location>
</feature>
<reference evidence="2 3" key="1">
    <citation type="submission" date="2020-08" db="EMBL/GenBank/DDBJ databases">
        <title>A Genomic Blueprint of the Chicken Gut Microbiome.</title>
        <authorList>
            <person name="Gilroy R."/>
            <person name="Ravi A."/>
            <person name="Getino M."/>
            <person name="Pursley I."/>
            <person name="Horton D.L."/>
            <person name="Alikhan N.-F."/>
            <person name="Baker D."/>
            <person name="Gharbi K."/>
            <person name="Hall N."/>
            <person name="Watson M."/>
            <person name="Adriaenssens E.M."/>
            <person name="Foster-Nyarko E."/>
            <person name="Jarju S."/>
            <person name="Secka A."/>
            <person name="Antonio M."/>
            <person name="Oren A."/>
            <person name="Chaudhuri R."/>
            <person name="La Ragione R.M."/>
            <person name="Hildebrand F."/>
            <person name="Pallen M.J."/>
        </authorList>
    </citation>
    <scope>NUCLEOTIDE SEQUENCE [LARGE SCALE GENOMIC DNA]</scope>
    <source>
        <strain evidence="2 3">N37</strain>
    </source>
</reference>
<evidence type="ECO:0000259" key="1">
    <source>
        <dbReference type="PROSITE" id="PS51085"/>
    </source>
</evidence>
<dbReference type="InterPro" id="IPR052911">
    <property type="entry name" value="Corrinoid_activation_enz"/>
</dbReference>
<evidence type="ECO:0000313" key="3">
    <source>
        <dbReference type="Proteomes" id="UP000627166"/>
    </source>
</evidence>
<dbReference type="InterPro" id="IPR036010">
    <property type="entry name" value="2Fe-2S_ferredoxin-like_sf"/>
</dbReference>
<dbReference type="EMBL" id="JACSQB010000074">
    <property type="protein sequence ID" value="MBD8047306.1"/>
    <property type="molecule type" value="Genomic_DNA"/>
</dbReference>
<dbReference type="Pfam" id="PF14574">
    <property type="entry name" value="RACo_C_ter"/>
    <property type="match status" value="1"/>
</dbReference>
<sequence length="575" mass="63917">MHKVYFKQYDKEINVEDGVLLIDVIRKNGFKLETPCNSKGICGKCKVKIYGIKSEPKEEEKKFLNNDNERLACITTVKEDITVEFISGEEESLKTINQGYSVEVDIKGRLKKEKLQNIIKDEYKCYMECINFNIKDMDIIKKIANLKKYQEDELYAITFQDKIIDLCEENKNILGIALDIGTTGVSAYLLDLENGNVINKASTLNPQTIFGGDVISRISFTMQEKGGLDKLQEVIVEKINELIKELIGESFNKDDIYNLNIAANTTMLHILAGVNPESIAKAPYKATFLDKIDLEPKELNIGINPKGIITLLPSISSYVGADIVAGIVAIDINKYQSVIFIDIGTNGEMVLLKDGKLYSTSTAAGPALEGMNISCGMRAEGGAIEKFELDENYNISYDTIGGSKARGICGSGLLDITSSLIKAKIIESTGRFSKNIPENIKGRFKDKKFYITEDIYISQKDIRQIQLAKGAIASGITMLLKEVDDSIENIEHAIIAGSFGYHLKEESIKTVGIIPSGFKGDIKFVGNSSVEGAKLSLLNEDKLLEMMEIKDKVQVVDLSSKDYFQKYFIDALNFN</sequence>
<dbReference type="InterPro" id="IPR042259">
    <property type="entry name" value="Raco-like_middle_sf"/>
</dbReference>
<dbReference type="Proteomes" id="UP000627166">
    <property type="component" value="Unassembled WGS sequence"/>
</dbReference>
<dbReference type="InterPro" id="IPR041414">
    <property type="entry name" value="Raco-like_middle"/>
</dbReference>
<dbReference type="SUPFAM" id="SSF54292">
    <property type="entry name" value="2Fe-2S ferredoxin-like"/>
    <property type="match status" value="1"/>
</dbReference>
<dbReference type="Pfam" id="PF17651">
    <property type="entry name" value="Raco_middle"/>
    <property type="match status" value="1"/>
</dbReference>
<dbReference type="PANTHER" id="PTHR42895">
    <property type="entry name" value="IRON-SULFUR CLUSTER-BINDING PROTEIN-RELATED"/>
    <property type="match status" value="1"/>
</dbReference>
<dbReference type="Gene3D" id="3.10.20.30">
    <property type="match status" value="1"/>
</dbReference>